<reference evidence="1" key="1">
    <citation type="submission" date="2017-06" db="EMBL/GenBank/DDBJ databases">
        <title>Novel phages from South African skin metaviromes.</title>
        <authorList>
            <person name="van Zyl L.J."/>
            <person name="Abrahams Y."/>
            <person name="Stander E.A."/>
            <person name="Kirby B.M."/>
            <person name="Clavaud C."/>
            <person name="Farcet C."/>
            <person name="Breton L."/>
            <person name="Trindade M.I."/>
        </authorList>
    </citation>
    <scope>NUCLEOTIDE SEQUENCE</scope>
</reference>
<organism evidence="1">
    <name type="scientific">uncultured Caudovirales phage</name>
    <dbReference type="NCBI Taxonomy" id="2100421"/>
    <lineage>
        <taxon>Viruses</taxon>
        <taxon>Duplodnaviria</taxon>
        <taxon>Heunggongvirae</taxon>
        <taxon>Uroviricota</taxon>
        <taxon>Caudoviricetes</taxon>
        <taxon>Peduoviridae</taxon>
        <taxon>Maltschvirus</taxon>
        <taxon>Maltschvirus maltsch</taxon>
    </lineage>
</organism>
<proteinExistence type="predicted"/>
<protein>
    <submittedName>
        <fullName evidence="1">Putative head-tail joining protein</fullName>
    </submittedName>
</protein>
<gene>
    <name evidence="1" type="ORF">7F15_10</name>
</gene>
<dbReference type="NCBIfam" id="TIGR01725">
    <property type="entry name" value="phge_HK97_gp10"/>
    <property type="match status" value="1"/>
</dbReference>
<sequence>MTKRGDSDKDISDKLNKLIWQSEKQAKKAVTNASKTYEGILKINTPVSHKQTHSDHARDVTKISNFQRDETYPKKEVGYQMGKSRHESGWYIHFPDVGTKVRGTVGQPPQHFLRKSHEQAKGPILAIYRQAMEKVFDVD</sequence>
<accession>A0A2H4J2R2</accession>
<dbReference type="EMBL" id="MF417890">
    <property type="protein sequence ID" value="ASN69404.1"/>
    <property type="molecule type" value="Genomic_DNA"/>
</dbReference>
<name>A0A2H4J2R2_9CAUD</name>
<dbReference type="InterPro" id="IPR010064">
    <property type="entry name" value="HK97-gp10_tail"/>
</dbReference>
<evidence type="ECO:0000313" key="1">
    <source>
        <dbReference type="EMBL" id="ASN69404.1"/>
    </source>
</evidence>